<accession>A0AAD8X8A3</accession>
<dbReference type="RefSeq" id="XP_060358134.1">
    <property type="nucleotide sequence ID" value="XM_060512664.1"/>
</dbReference>
<dbReference type="Pfam" id="PF11917">
    <property type="entry name" value="DUF3435"/>
    <property type="match status" value="1"/>
</dbReference>
<protein>
    <submittedName>
        <fullName evidence="3">C2H2 finger domain protein</fullName>
    </submittedName>
</protein>
<dbReference type="InterPro" id="IPR013087">
    <property type="entry name" value="Znf_C2H2_type"/>
</dbReference>
<evidence type="ECO:0000313" key="3">
    <source>
        <dbReference type="EMBL" id="KAK1707756.1"/>
    </source>
</evidence>
<keyword evidence="4" id="KW-1185">Reference proteome</keyword>
<dbReference type="Proteomes" id="UP001244207">
    <property type="component" value="Unassembled WGS sequence"/>
</dbReference>
<feature type="region of interest" description="Disordered" evidence="1">
    <location>
        <begin position="1"/>
        <end position="51"/>
    </location>
</feature>
<evidence type="ECO:0000259" key="2">
    <source>
        <dbReference type="PROSITE" id="PS00028"/>
    </source>
</evidence>
<feature type="compositionally biased region" description="Acidic residues" evidence="1">
    <location>
        <begin position="22"/>
        <end position="32"/>
    </location>
</feature>
<sequence length="739" mass="84589">MAKRRRTNVDDSDSDASFAAESESDDYDEDDVFDTKDEKGDSSSDATDIDDLCDDDVDVEDQIRLFDGNLQSSEYWRHKVEAFTEDPFACQDYSPGTTVLLDAVEEQWRQFCCVLKRDPKECYAKISLGLMYNFFDWVMSQKIGKNGRKKRGIKKKSSLGTYWKVFRLVFERAVGEKINQKLNRSMHRVLRDLGKKHRLSEQRRVNRCMTIDDLKLQIETTLSTTKKSFKLGELRILAVLFLLLLAPAGSRPEATLNLRFKDIRVVLARDPEGGPHKLLLRFTPEFTKSYLGEKEQKTYSIPETMFDPSLLLSPHVFLLGVLFRHRAFNASSLTSPHHLDNLDIHPGERELPLPLREDLNDTFIFRRVIETFTGYQISTNDRITSGMMAAWIQRIGEILGFEYPTIAYNLRYNAANAFDQSVDVSEALRNLALGHGNSDPFQRHYLGRNISADLWGVLRGQKPQQALMKQSCSIGHSISERRPTGLTTEQSASVATHPTIRELTKALRELPQGSKQYNQVKRARRNEKQRLRRELKQRIRDEWTDKQATDDIERQIHGIGFDNPATDNTCRPQGTAQRHLMKKLTAPTVTTLEGQYRRRDEAIEAVSTYCLVQEGCTVPRSRPLSTPEAAVYCSTSNPPEGGQLDLAIRSVFITNDKERPKRCFICIGQALDLTPDGKARLDELTHEFYTSNDLTKHFRNKHLSKVADGERPECKVCKMTLEHKMHLQNHAMRIHGTVS</sequence>
<feature type="compositionally biased region" description="Basic and acidic residues" evidence="1">
    <location>
        <begin position="33"/>
        <end position="42"/>
    </location>
</feature>
<evidence type="ECO:0000313" key="4">
    <source>
        <dbReference type="Proteomes" id="UP001244207"/>
    </source>
</evidence>
<dbReference type="AlphaFoldDB" id="A0AAD8X8A3"/>
<dbReference type="InterPro" id="IPR021842">
    <property type="entry name" value="DUF3435"/>
</dbReference>
<feature type="domain" description="C2H2-type" evidence="2">
    <location>
        <begin position="714"/>
        <end position="735"/>
    </location>
</feature>
<comment type="caution">
    <text evidence="3">The sequence shown here is derived from an EMBL/GenBank/DDBJ whole genome shotgun (WGS) entry which is preliminary data.</text>
</comment>
<dbReference type="PANTHER" id="PTHR37535:SF2">
    <property type="entry name" value="FINGER DOMAIN PROTEIN, PUTATIVE (AFU_ORTHOLOGUE AFUA_6G09300)-RELATED"/>
    <property type="match status" value="1"/>
</dbReference>
<proteinExistence type="predicted"/>
<evidence type="ECO:0000256" key="1">
    <source>
        <dbReference type="SAM" id="MobiDB-lite"/>
    </source>
</evidence>
<dbReference type="GeneID" id="85396562"/>
<reference evidence="3" key="1">
    <citation type="submission" date="2021-12" db="EMBL/GenBank/DDBJ databases">
        <title>Comparative genomics, transcriptomics and evolutionary studies reveal genomic signatures of adaptation to plant cell wall in hemibiotrophic fungi.</title>
        <authorList>
            <consortium name="DOE Joint Genome Institute"/>
            <person name="Baroncelli R."/>
            <person name="Diaz J.F."/>
            <person name="Benocci T."/>
            <person name="Peng M."/>
            <person name="Battaglia E."/>
            <person name="Haridas S."/>
            <person name="Andreopoulos W."/>
            <person name="Labutti K."/>
            <person name="Pangilinan J."/>
            <person name="Floch G.L."/>
            <person name="Makela M.R."/>
            <person name="Henrissat B."/>
            <person name="Grigoriev I.V."/>
            <person name="Crouch J.A."/>
            <person name="De Vries R.P."/>
            <person name="Sukno S.A."/>
            <person name="Thon M.R."/>
        </authorList>
    </citation>
    <scope>NUCLEOTIDE SEQUENCE</scope>
    <source>
        <strain evidence="3">CBS 112980</strain>
    </source>
</reference>
<dbReference type="EMBL" id="JAHMHS010000204">
    <property type="protein sequence ID" value="KAK1707756.1"/>
    <property type="molecule type" value="Genomic_DNA"/>
</dbReference>
<dbReference type="PROSITE" id="PS00028">
    <property type="entry name" value="ZINC_FINGER_C2H2_1"/>
    <property type="match status" value="1"/>
</dbReference>
<dbReference type="PANTHER" id="PTHR37535">
    <property type="entry name" value="FLUG DOMAIN PROTEIN"/>
    <property type="match status" value="1"/>
</dbReference>
<gene>
    <name evidence="3" type="ORF">BDZ83DRAFT_724511</name>
</gene>
<name>A0AAD8X8A3_GLOAC</name>
<organism evidence="3 4">
    <name type="scientific">Glomerella acutata</name>
    <name type="common">Colletotrichum acutatum</name>
    <dbReference type="NCBI Taxonomy" id="27357"/>
    <lineage>
        <taxon>Eukaryota</taxon>
        <taxon>Fungi</taxon>
        <taxon>Dikarya</taxon>
        <taxon>Ascomycota</taxon>
        <taxon>Pezizomycotina</taxon>
        <taxon>Sordariomycetes</taxon>
        <taxon>Hypocreomycetidae</taxon>
        <taxon>Glomerellales</taxon>
        <taxon>Glomerellaceae</taxon>
        <taxon>Colletotrichum</taxon>
        <taxon>Colletotrichum acutatum species complex</taxon>
    </lineage>
</organism>